<reference evidence="2" key="1">
    <citation type="journal article" date="2019" name="Int. J. Syst. Evol. Microbiol.">
        <title>The Global Catalogue of Microorganisms (GCM) 10K type strain sequencing project: providing services to taxonomists for standard genome sequencing and annotation.</title>
        <authorList>
            <consortium name="The Broad Institute Genomics Platform"/>
            <consortium name="The Broad Institute Genome Sequencing Center for Infectious Disease"/>
            <person name="Wu L."/>
            <person name="Ma J."/>
        </authorList>
    </citation>
    <scope>NUCLEOTIDE SEQUENCE [LARGE SCALE GENOMIC DNA]</scope>
    <source>
        <strain evidence="2">CCUG 53903</strain>
    </source>
</reference>
<evidence type="ECO:0000313" key="2">
    <source>
        <dbReference type="Proteomes" id="UP001596058"/>
    </source>
</evidence>
<gene>
    <name evidence="1" type="ORF">ACFPZ3_45310</name>
</gene>
<accession>A0ABW1CZN7</accession>
<organism evidence="1 2">
    <name type="scientific">Nonomuraea insulae</name>
    <dbReference type="NCBI Taxonomy" id="1616787"/>
    <lineage>
        <taxon>Bacteria</taxon>
        <taxon>Bacillati</taxon>
        <taxon>Actinomycetota</taxon>
        <taxon>Actinomycetes</taxon>
        <taxon>Streptosporangiales</taxon>
        <taxon>Streptosporangiaceae</taxon>
        <taxon>Nonomuraea</taxon>
    </lineage>
</organism>
<dbReference type="Proteomes" id="UP001596058">
    <property type="component" value="Unassembled WGS sequence"/>
</dbReference>
<sequence length="53" mass="5884">MLPAGNANVIINPLTSPATSPNVVCSRRRPAEEVVRRAMFHQARSRVWLRVSA</sequence>
<evidence type="ECO:0000313" key="1">
    <source>
        <dbReference type="EMBL" id="MFC5831118.1"/>
    </source>
</evidence>
<dbReference type="RefSeq" id="WP_379520597.1">
    <property type="nucleotide sequence ID" value="NZ_JBHSPA010000061.1"/>
</dbReference>
<name>A0ABW1CZN7_9ACTN</name>
<keyword evidence="2" id="KW-1185">Reference proteome</keyword>
<dbReference type="EMBL" id="JBHSPA010000061">
    <property type="protein sequence ID" value="MFC5831118.1"/>
    <property type="molecule type" value="Genomic_DNA"/>
</dbReference>
<protein>
    <submittedName>
        <fullName evidence="1">Uncharacterized protein</fullName>
    </submittedName>
</protein>
<comment type="caution">
    <text evidence="1">The sequence shown here is derived from an EMBL/GenBank/DDBJ whole genome shotgun (WGS) entry which is preliminary data.</text>
</comment>
<proteinExistence type="predicted"/>